<feature type="region of interest" description="Disordered" evidence="1">
    <location>
        <begin position="548"/>
        <end position="633"/>
    </location>
</feature>
<feature type="compositionally biased region" description="Polar residues" evidence="1">
    <location>
        <begin position="161"/>
        <end position="172"/>
    </location>
</feature>
<dbReference type="GO" id="GO:0002244">
    <property type="term" value="P:hematopoietic progenitor cell differentiation"/>
    <property type="evidence" value="ECO:0007669"/>
    <property type="project" value="Ensembl"/>
</dbReference>
<feature type="compositionally biased region" description="Polar residues" evidence="1">
    <location>
        <begin position="283"/>
        <end position="298"/>
    </location>
</feature>
<dbReference type="CTD" id="114785"/>
<evidence type="ECO:0000313" key="3">
    <source>
        <dbReference type="Proteomes" id="UP000515152"/>
    </source>
</evidence>
<proteinExistence type="predicted"/>
<feature type="region of interest" description="Disordered" evidence="1">
    <location>
        <begin position="1116"/>
        <end position="1150"/>
    </location>
</feature>
<dbReference type="SMART" id="SM00391">
    <property type="entry name" value="MBD"/>
    <property type="match status" value="1"/>
</dbReference>
<feature type="compositionally biased region" description="Low complexity" evidence="1">
    <location>
        <begin position="1438"/>
        <end position="1452"/>
    </location>
</feature>
<evidence type="ECO:0000313" key="4">
    <source>
        <dbReference type="RefSeq" id="XP_031423413.1"/>
    </source>
</evidence>
<feature type="compositionally biased region" description="Polar residues" evidence="1">
    <location>
        <begin position="236"/>
        <end position="251"/>
    </location>
</feature>
<dbReference type="GO" id="GO:0005634">
    <property type="term" value="C:nucleus"/>
    <property type="evidence" value="ECO:0007669"/>
    <property type="project" value="TreeGrafter"/>
</dbReference>
<feature type="compositionally biased region" description="Basic residues" evidence="1">
    <location>
        <begin position="1522"/>
        <end position="1533"/>
    </location>
</feature>
<reference evidence="4 5" key="1">
    <citation type="submission" date="2025-04" db="UniProtKB">
        <authorList>
            <consortium name="RefSeq"/>
        </authorList>
    </citation>
    <scope>IDENTIFICATION</scope>
</reference>
<feature type="domain" description="MBD" evidence="2">
    <location>
        <begin position="12"/>
        <end position="82"/>
    </location>
</feature>
<feature type="compositionally biased region" description="Gly residues" evidence="1">
    <location>
        <begin position="430"/>
        <end position="440"/>
    </location>
</feature>
<dbReference type="InterPro" id="IPR001739">
    <property type="entry name" value="Methyl_CpG_DNA-bd"/>
</dbReference>
<keyword evidence="3" id="KW-1185">Reference proteome</keyword>
<name>A0A6P8FD57_CLUHA</name>
<dbReference type="GeneID" id="105912173"/>
<organism evidence="3 5">
    <name type="scientific">Clupea harengus</name>
    <name type="common">Atlantic herring</name>
    <dbReference type="NCBI Taxonomy" id="7950"/>
    <lineage>
        <taxon>Eukaryota</taxon>
        <taxon>Metazoa</taxon>
        <taxon>Chordata</taxon>
        <taxon>Craniata</taxon>
        <taxon>Vertebrata</taxon>
        <taxon>Euteleostomi</taxon>
        <taxon>Actinopterygii</taxon>
        <taxon>Neopterygii</taxon>
        <taxon>Teleostei</taxon>
        <taxon>Clupei</taxon>
        <taxon>Clupeiformes</taxon>
        <taxon>Clupeoidei</taxon>
        <taxon>Clupeidae</taxon>
        <taxon>Clupea</taxon>
    </lineage>
</organism>
<evidence type="ECO:0000256" key="1">
    <source>
        <dbReference type="SAM" id="MobiDB-lite"/>
    </source>
</evidence>
<sequence length="1533" mass="159522">MTGGSECAAGDKDGVPTRTAQVPVGWQRKVEEGAVAYISPSGTILSSVEEVRAYLLTDSTCKCGLECPLVVHKVFNFDPVAIVRPQIQQPGKAEEDMTKLCNHRRKVVAMAALCRSMQASQLPLHGPGSSFCSMEGRDQRGGPLVVRMEEGGHCTYSAQPRLSAQSKPNSNPAPRGVHSNFPLSPSMTLLHNGSLPHSNSLLSSEATVVSKRPSSSSPGCNSAGYGMPTWYPRPSTPQTIIQRLPQASASPGLSKPGPHPGILSLDVSHSASSSPSASLSLSTTGRPGQTHQQGSRVKSPSPISLCLSPSRTLDATSPHQRSRHSSTSSTLSEQGGGLPGAGFPPGAKPPCPARSPLPPNTPCLSPKVPLHPPSPRGRLEGMLQHYKDCSTGSNPSNTAQHPSNQSNFQVPQNLSPFASDRKNGPAAPGPGAGHGSGTAGGFLGLPLGQLLSQQKTPQHVSSFPASSLLSAAAKAQMASQKSQALVDGGGVGTASAGPEKDPQQSKVLISTLNSSLPSTARPLPMTAFLLPHSPSLPSQALNPMPVVLTDKVSRRKRQRRSPTVLSMLKESQLISLRSGGDPSALPIPNSIPSPSSSPSSSSSSPNTPLLPPPSEHLFMQRHSASPNNSLPGLKQADMEDLKRLGFVQPLVTPSPSQPLSALLQLLSMQNAQASAIAQSSPSSPSPVPPPATTNARTASQPLNHCDAQPMQHMQTAQQQQQQQQQLQSLVPALEGPAQLPSAQSFPLMTVAEQMDSPANTTTTKSSPSHVLNLSQTHTTVPGVPPQECSSQILSMLGQLSAASHCLPHAPLAEKSCGPKLGVGPHDEVGYPSNQTQAMDAEGALVAVETQDPSEEPRLLGPCASDPGLSLPSADSSSALQLAESFPFMNQEQLLQLLSANSGLPSLLPPFLGSLPLWTGLHQTTQTAQPQQNQHQSQQQHLLNQTSQLNILPSLSGAQGDFPVNLISLLNPPPPHAAAVPAQGQTGDAGDKPSLQALLMASLLLSQHHAASMLPIPGLGQLNLDIPLQQQQQQHPQHQQQFSPLPDGMSLEKTPGLVESMLTGPGLLEALQSLVAAGDGTLSASQSLLLSATLPPPAFLSLNPALLAAALGPADPLPAPQQIPTHQSPLAHSQGTVSSPSEGSTSVPLLPSTVPEEINSLVPLTEQDKSNGQTPSLLPPLLPPGMMGDLAALGNISGLHSLLSTGPLLLPQVPTSALGVPLQGQGALNPLACLINSLQLNMGPSLAVDKQLGLAETTNPPREEGIPASQLAAQEPVPNPGHVQGAQSQQRESSAGALFDPYGSFMDTIYTSFLQVSGKDSEALGGAAHNPLSFPAPDLPALLAQPSAPPSLSPRRACSVHNPDLSRLSMEAAQSPARGTPKLSEDASSTPPPNSKPGGSVSRDEAPLPPPAFLEEAKTDGSSSMCVYSNGLALGPAHQGQQQQEEGRPQPQGYLSPRGNAEAVEDGVGSNDSNMGKEPAVRTGARRGRKRKQVLERVPDGPGGLDCIIEEPQVTTALPKPVRSTRGKRRRVIR</sequence>
<feature type="compositionally biased region" description="Low complexity" evidence="1">
    <location>
        <begin position="582"/>
        <end position="607"/>
    </location>
</feature>
<gene>
    <name evidence="4 5" type="primary">mbd6</name>
</gene>
<dbReference type="GO" id="GO:0010369">
    <property type="term" value="C:chromocenter"/>
    <property type="evidence" value="ECO:0007669"/>
    <property type="project" value="TreeGrafter"/>
</dbReference>
<feature type="compositionally biased region" description="Low complexity" evidence="1">
    <location>
        <begin position="299"/>
        <end position="310"/>
    </location>
</feature>
<accession>A0A6P8FD57</accession>
<dbReference type="KEGG" id="char:105912173"/>
<dbReference type="PANTHER" id="PTHR16112">
    <property type="entry name" value="METHYL-CPG BINDING PROTEIN, DROSOPHILA"/>
    <property type="match status" value="1"/>
</dbReference>
<feature type="region of interest" description="Disordered" evidence="1">
    <location>
        <begin position="674"/>
        <end position="702"/>
    </location>
</feature>
<feature type="region of interest" description="Disordered" evidence="1">
    <location>
        <begin position="1339"/>
        <end position="1533"/>
    </location>
</feature>
<evidence type="ECO:0000313" key="5">
    <source>
        <dbReference type="RefSeq" id="XP_031423414.1"/>
    </source>
</evidence>
<feature type="compositionally biased region" description="Polar residues" evidence="1">
    <location>
        <begin position="1121"/>
        <end position="1146"/>
    </location>
</feature>
<feature type="region of interest" description="Disordered" evidence="1">
    <location>
        <begin position="1272"/>
        <end position="1297"/>
    </location>
</feature>
<dbReference type="PROSITE" id="PS50982">
    <property type="entry name" value="MBD"/>
    <property type="match status" value="1"/>
</dbReference>
<feature type="compositionally biased region" description="Pro residues" evidence="1">
    <location>
        <begin position="346"/>
        <end position="361"/>
    </location>
</feature>
<dbReference type="GeneTree" id="ENSGT00530000064137"/>
<dbReference type="OrthoDB" id="641149at2759"/>
<dbReference type="RefSeq" id="XP_031423414.1">
    <property type="nucleotide sequence ID" value="XM_031567554.2"/>
</dbReference>
<dbReference type="PANTHER" id="PTHR16112:SF17">
    <property type="entry name" value="METHYL-CPG-BINDING DOMAIN PROTEIN 6"/>
    <property type="match status" value="1"/>
</dbReference>
<dbReference type="GO" id="GO:0060216">
    <property type="term" value="P:definitive hemopoiesis"/>
    <property type="evidence" value="ECO:0007669"/>
    <property type="project" value="Ensembl"/>
</dbReference>
<feature type="compositionally biased region" description="Polar residues" evidence="1">
    <location>
        <begin position="692"/>
        <end position="702"/>
    </location>
</feature>
<evidence type="ECO:0000259" key="2">
    <source>
        <dbReference type="PROSITE" id="PS50982"/>
    </source>
</evidence>
<feature type="compositionally biased region" description="Low complexity" evidence="1">
    <location>
        <begin position="263"/>
        <end position="282"/>
    </location>
</feature>
<feature type="compositionally biased region" description="Polar residues" evidence="1">
    <location>
        <begin position="181"/>
        <end position="220"/>
    </location>
</feature>
<protein>
    <submittedName>
        <fullName evidence="4 5">Proline-rich protein 36</fullName>
    </submittedName>
</protein>
<dbReference type="GO" id="GO:0003682">
    <property type="term" value="F:chromatin binding"/>
    <property type="evidence" value="ECO:0007669"/>
    <property type="project" value="TreeGrafter"/>
</dbReference>
<dbReference type="RefSeq" id="XP_031423413.1">
    <property type="nucleotide sequence ID" value="XM_031567553.2"/>
</dbReference>
<feature type="compositionally biased region" description="Polar residues" evidence="1">
    <location>
        <begin position="390"/>
        <end position="416"/>
    </location>
</feature>
<dbReference type="Proteomes" id="UP000515152">
    <property type="component" value="Chromosome 5"/>
</dbReference>
<dbReference type="GO" id="GO:0003677">
    <property type="term" value="F:DNA binding"/>
    <property type="evidence" value="ECO:0007669"/>
    <property type="project" value="InterPro"/>
</dbReference>
<feature type="region of interest" description="Disordered" evidence="1">
    <location>
        <begin position="161"/>
        <end position="440"/>
    </location>
</feature>